<sequence>MLRVNLEALIELSKLISEQLKYRNNNKSIDEQIEAQGGYEQIDSLMGYYPLKQTQNIIYNRYRNPVKAVVHRQHVQEFDPDFFNYDSDGSEGDIQSDDDLDDEDGFDDDDSDQYGDDD</sequence>
<evidence type="ECO:0000256" key="1">
    <source>
        <dbReference type="SAM" id="MobiDB-lite"/>
    </source>
</evidence>
<accession>A0A5J4WRV1</accession>
<proteinExistence type="predicted"/>
<dbReference type="AlphaFoldDB" id="A0A5J4WRV1"/>
<feature type="region of interest" description="Disordered" evidence="1">
    <location>
        <begin position="80"/>
        <end position="118"/>
    </location>
</feature>
<evidence type="ECO:0000313" key="3">
    <source>
        <dbReference type="Proteomes" id="UP000324800"/>
    </source>
</evidence>
<organism evidence="2 3">
    <name type="scientific">Streblomastix strix</name>
    <dbReference type="NCBI Taxonomy" id="222440"/>
    <lineage>
        <taxon>Eukaryota</taxon>
        <taxon>Metamonada</taxon>
        <taxon>Preaxostyla</taxon>
        <taxon>Oxymonadida</taxon>
        <taxon>Streblomastigidae</taxon>
        <taxon>Streblomastix</taxon>
    </lineage>
</organism>
<gene>
    <name evidence="2" type="ORF">EZS28_006944</name>
</gene>
<dbReference type="Proteomes" id="UP000324800">
    <property type="component" value="Unassembled WGS sequence"/>
</dbReference>
<evidence type="ECO:0000313" key="2">
    <source>
        <dbReference type="EMBL" id="KAA6397533.1"/>
    </source>
</evidence>
<dbReference type="EMBL" id="SNRW01001158">
    <property type="protein sequence ID" value="KAA6397533.1"/>
    <property type="molecule type" value="Genomic_DNA"/>
</dbReference>
<protein>
    <submittedName>
        <fullName evidence="2">Uncharacterized protein</fullName>
    </submittedName>
</protein>
<name>A0A5J4WRV1_9EUKA</name>
<comment type="caution">
    <text evidence="2">The sequence shown here is derived from an EMBL/GenBank/DDBJ whole genome shotgun (WGS) entry which is preliminary data.</text>
</comment>
<feature type="compositionally biased region" description="Acidic residues" evidence="1">
    <location>
        <begin position="88"/>
        <end position="118"/>
    </location>
</feature>
<reference evidence="2 3" key="1">
    <citation type="submission" date="2019-03" db="EMBL/GenBank/DDBJ databases">
        <title>Single cell metagenomics reveals metabolic interactions within the superorganism composed of flagellate Streblomastix strix and complex community of Bacteroidetes bacteria on its surface.</title>
        <authorList>
            <person name="Treitli S.C."/>
            <person name="Kolisko M."/>
            <person name="Husnik F."/>
            <person name="Keeling P."/>
            <person name="Hampl V."/>
        </authorList>
    </citation>
    <scope>NUCLEOTIDE SEQUENCE [LARGE SCALE GENOMIC DNA]</scope>
    <source>
        <strain evidence="2">ST1C</strain>
    </source>
</reference>